<feature type="region of interest" description="Disordered" evidence="1">
    <location>
        <begin position="82"/>
        <end position="116"/>
    </location>
</feature>
<dbReference type="InterPro" id="IPR036869">
    <property type="entry name" value="J_dom_sf"/>
</dbReference>
<dbReference type="PRINTS" id="PR00625">
    <property type="entry name" value="JDOMAIN"/>
</dbReference>
<dbReference type="PROSITE" id="PS50076">
    <property type="entry name" value="DNAJ_2"/>
    <property type="match status" value="1"/>
</dbReference>
<evidence type="ECO:0000313" key="3">
    <source>
        <dbReference type="EMBL" id="KAK3172723.1"/>
    </source>
</evidence>
<reference evidence="3" key="1">
    <citation type="submission" date="2022-11" db="EMBL/GenBank/DDBJ databases">
        <title>Chromosomal genome sequence assembly and mating type (MAT) locus characterization of the leprose asexual lichenized fungus Lepraria neglecta (Nyl.) Erichsen.</title>
        <authorList>
            <person name="Allen J.L."/>
            <person name="Pfeffer B."/>
        </authorList>
    </citation>
    <scope>NUCLEOTIDE SEQUENCE</scope>
    <source>
        <strain evidence="3">Allen 5258</strain>
    </source>
</reference>
<dbReference type="GO" id="GO:0005737">
    <property type="term" value="C:cytoplasm"/>
    <property type="evidence" value="ECO:0007669"/>
    <property type="project" value="TreeGrafter"/>
</dbReference>
<dbReference type="PANTHER" id="PTHR43096">
    <property type="entry name" value="DNAJ HOMOLOG 1, MITOCHONDRIAL-RELATED"/>
    <property type="match status" value="1"/>
</dbReference>
<protein>
    <recommendedName>
        <fullName evidence="2">J domain-containing protein</fullName>
    </recommendedName>
</protein>
<evidence type="ECO:0000313" key="4">
    <source>
        <dbReference type="Proteomes" id="UP001276659"/>
    </source>
</evidence>
<dbReference type="PANTHER" id="PTHR43096:SF10">
    <property type="entry name" value="CHAPERONE PROTEIN DNAJ A6, CHLOROPLASTIC"/>
    <property type="match status" value="1"/>
</dbReference>
<accession>A0AAE0DMQ2</accession>
<feature type="region of interest" description="Disordered" evidence="1">
    <location>
        <begin position="232"/>
        <end position="255"/>
    </location>
</feature>
<dbReference type="SUPFAM" id="SSF46565">
    <property type="entry name" value="Chaperone J-domain"/>
    <property type="match status" value="1"/>
</dbReference>
<organism evidence="3 4">
    <name type="scientific">Lepraria neglecta</name>
    <dbReference type="NCBI Taxonomy" id="209136"/>
    <lineage>
        <taxon>Eukaryota</taxon>
        <taxon>Fungi</taxon>
        <taxon>Dikarya</taxon>
        <taxon>Ascomycota</taxon>
        <taxon>Pezizomycotina</taxon>
        <taxon>Lecanoromycetes</taxon>
        <taxon>OSLEUM clade</taxon>
        <taxon>Lecanoromycetidae</taxon>
        <taxon>Lecanorales</taxon>
        <taxon>Lecanorineae</taxon>
        <taxon>Stereocaulaceae</taxon>
        <taxon>Lepraria</taxon>
    </lineage>
</organism>
<dbReference type="GO" id="GO:0051082">
    <property type="term" value="F:unfolded protein binding"/>
    <property type="evidence" value="ECO:0007669"/>
    <property type="project" value="TreeGrafter"/>
</dbReference>
<dbReference type="InterPro" id="IPR001623">
    <property type="entry name" value="DnaJ_domain"/>
</dbReference>
<feature type="region of interest" description="Disordered" evidence="1">
    <location>
        <begin position="275"/>
        <end position="301"/>
    </location>
</feature>
<name>A0AAE0DMQ2_9LECA</name>
<sequence>MAPAEPNVDYYAVLEISNIATIEVVTKSYRRLAKIRHPDKNLKDDSTAVFQLLQNAYDTIGDPAKRRAYDLRWSGIRDSLRAQQESERGQAEAAQTEKKRTTEARATEQKEDKARQERLRSLELVKSRYDNDIFELSRVVRKLVADLKRLQDQDDEDLRKERERNGWWAYLASPIYGKVNETDEQKQARETERLHRLASKSIKGSELDEKQAKVQRLQDALQNVNGKIAAEKKKVEDEKKKVEEEARVRRQRMEQEARNRAMQEMRERIARAQKEQAERTAKEAREAQAAREKQEAQERARMAAAAERCRREVEERAQAMRGAEEAARKAKKTWNACRHDRFWPKVEGRQLCSNCYTVQRRFAFQCPGCRMVACASCRQTLRGEKRKSGGVSGRRHGFASNDDYDDDFSFYDYD</sequence>
<evidence type="ECO:0000259" key="2">
    <source>
        <dbReference type="PROSITE" id="PS50076"/>
    </source>
</evidence>
<keyword evidence="4" id="KW-1185">Reference proteome</keyword>
<feature type="compositionally biased region" description="Acidic residues" evidence="1">
    <location>
        <begin position="402"/>
        <end position="414"/>
    </location>
</feature>
<dbReference type="EMBL" id="JASNWA010000007">
    <property type="protein sequence ID" value="KAK3172723.1"/>
    <property type="molecule type" value="Genomic_DNA"/>
</dbReference>
<dbReference type="Pfam" id="PF00226">
    <property type="entry name" value="DnaJ"/>
    <property type="match status" value="1"/>
</dbReference>
<gene>
    <name evidence="3" type="ORF">OEA41_006047</name>
</gene>
<evidence type="ECO:0000256" key="1">
    <source>
        <dbReference type="SAM" id="MobiDB-lite"/>
    </source>
</evidence>
<dbReference type="CDD" id="cd06257">
    <property type="entry name" value="DnaJ"/>
    <property type="match status" value="1"/>
</dbReference>
<dbReference type="AlphaFoldDB" id="A0AAE0DMQ2"/>
<feature type="region of interest" description="Disordered" evidence="1">
    <location>
        <begin position="385"/>
        <end position="414"/>
    </location>
</feature>
<dbReference type="GO" id="GO:0042026">
    <property type="term" value="P:protein refolding"/>
    <property type="evidence" value="ECO:0007669"/>
    <property type="project" value="TreeGrafter"/>
</dbReference>
<comment type="caution">
    <text evidence="3">The sequence shown here is derived from an EMBL/GenBank/DDBJ whole genome shotgun (WGS) entry which is preliminary data.</text>
</comment>
<proteinExistence type="predicted"/>
<dbReference type="Gene3D" id="1.10.287.110">
    <property type="entry name" value="DnaJ domain"/>
    <property type="match status" value="1"/>
</dbReference>
<dbReference type="Proteomes" id="UP001276659">
    <property type="component" value="Unassembled WGS sequence"/>
</dbReference>
<dbReference type="SMART" id="SM00271">
    <property type="entry name" value="DnaJ"/>
    <property type="match status" value="1"/>
</dbReference>
<feature type="domain" description="J" evidence="2">
    <location>
        <begin position="9"/>
        <end position="73"/>
    </location>
</feature>